<dbReference type="PANTHER" id="PTHR21087:SF16">
    <property type="entry name" value="SHIKIMATE KINASE 1, CHLOROPLASTIC"/>
    <property type="match status" value="1"/>
</dbReference>
<comment type="subunit">
    <text evidence="7">Monomer.</text>
</comment>
<keyword evidence="9" id="KW-1185">Reference proteome</keyword>
<dbReference type="EC" id="2.7.1.71" evidence="7"/>
<dbReference type="HAMAP" id="MF_00109">
    <property type="entry name" value="Shikimate_kinase"/>
    <property type="match status" value="1"/>
</dbReference>
<feature type="binding site" evidence="7">
    <location>
        <position position="82"/>
    </location>
    <ligand>
        <name>substrate</name>
    </ligand>
</feature>
<keyword evidence="2 7" id="KW-0808">Transferase</keyword>
<feature type="binding site" evidence="7">
    <location>
        <position position="120"/>
    </location>
    <ligand>
        <name>ATP</name>
        <dbReference type="ChEBI" id="CHEBI:30616"/>
    </ligand>
</feature>
<dbReference type="EMBL" id="BLYI01000023">
    <property type="protein sequence ID" value="GFO84452.1"/>
    <property type="molecule type" value="Genomic_DNA"/>
</dbReference>
<evidence type="ECO:0000256" key="3">
    <source>
        <dbReference type="ARBA" id="ARBA00022741"/>
    </source>
</evidence>
<keyword evidence="7" id="KW-0479">Metal-binding</keyword>
<evidence type="ECO:0000313" key="8">
    <source>
        <dbReference type="EMBL" id="GFO84452.1"/>
    </source>
</evidence>
<name>A0A916Q532_9FIRM</name>
<comment type="function">
    <text evidence="7">Catalyzes the specific phosphorylation of the 3-hydroxyl group of shikimic acid using ATP as a cosubstrate.</text>
</comment>
<accession>A0A916Q532</accession>
<comment type="caution">
    <text evidence="7">Lacks conserved residue(s) required for the propagation of feature annotation.</text>
</comment>
<feature type="binding site" evidence="7">
    <location>
        <position position="137"/>
    </location>
    <ligand>
        <name>substrate</name>
    </ligand>
</feature>
<keyword evidence="7" id="KW-0963">Cytoplasm</keyword>
<comment type="cofactor">
    <cofactor evidence="7">
        <name>Mg(2+)</name>
        <dbReference type="ChEBI" id="CHEBI:18420"/>
    </cofactor>
    <text evidence="7">Binds 1 Mg(2+) ion per subunit.</text>
</comment>
<dbReference type="SUPFAM" id="SSF52540">
    <property type="entry name" value="P-loop containing nucleoside triphosphate hydrolases"/>
    <property type="match status" value="1"/>
</dbReference>
<gene>
    <name evidence="7" type="primary">aroK</name>
    <name evidence="8" type="ORF">ANBU17_07990</name>
</gene>
<evidence type="ECO:0000256" key="6">
    <source>
        <dbReference type="ARBA" id="ARBA00023141"/>
    </source>
</evidence>
<dbReference type="InterPro" id="IPR027417">
    <property type="entry name" value="P-loop_NTPase"/>
</dbReference>
<dbReference type="GO" id="GO:0009423">
    <property type="term" value="P:chorismate biosynthetic process"/>
    <property type="evidence" value="ECO:0007669"/>
    <property type="project" value="UniProtKB-UniRule"/>
</dbReference>
<comment type="pathway">
    <text evidence="7">Metabolic intermediate biosynthesis; chorismate biosynthesis; chorismate from D-erythrose 4-phosphate and phosphoenolpyruvate: step 5/7.</text>
</comment>
<reference evidence="8" key="1">
    <citation type="submission" date="2020-06" db="EMBL/GenBank/DDBJ databases">
        <title>Characterization of fructooligosaccharide metabolism and fructooligosaccharide-degrading enzymes in human commensal butyrate producers.</title>
        <authorList>
            <person name="Tanno H."/>
            <person name="Fujii T."/>
            <person name="Hirano K."/>
            <person name="Maeno S."/>
            <person name="Tonozuka T."/>
            <person name="Sakamoto M."/>
            <person name="Ohkuma M."/>
            <person name="Tochio T."/>
            <person name="Endo A."/>
        </authorList>
    </citation>
    <scope>NUCLEOTIDE SEQUENCE</scope>
    <source>
        <strain evidence="8">JCM 17466</strain>
    </source>
</reference>
<dbReference type="AlphaFoldDB" id="A0A916Q532"/>
<sequence length="167" mass="18334">MAGKENNYTLIGMPGAGKSTIGVLLAKALGCEFIDTDLVIQQREGKLLKEIIADAGNDGFKKIEEEVNASIEAKGAVIAPGGSAIYSEKAMKHFREIGKVIYLKLSFESVRKRLGDLNARGVVLEKNQTLYDLYCERTPLYEKYADLTVELDGLDIGSSLEKVFEKL</sequence>
<keyword evidence="7" id="KW-0460">Magnesium</keyword>
<dbReference type="GO" id="GO:0004765">
    <property type="term" value="F:shikimate kinase activity"/>
    <property type="evidence" value="ECO:0007669"/>
    <property type="project" value="UniProtKB-UniRule"/>
</dbReference>
<evidence type="ECO:0000256" key="1">
    <source>
        <dbReference type="ARBA" id="ARBA00022605"/>
    </source>
</evidence>
<dbReference type="GO" id="GO:0008652">
    <property type="term" value="P:amino acid biosynthetic process"/>
    <property type="evidence" value="ECO:0007669"/>
    <property type="project" value="UniProtKB-KW"/>
</dbReference>
<proteinExistence type="inferred from homology"/>
<feature type="binding site" evidence="7">
    <location>
        <position position="37"/>
    </location>
    <ligand>
        <name>substrate</name>
    </ligand>
</feature>
<comment type="subcellular location">
    <subcellularLocation>
        <location evidence="7">Cytoplasm</location>
    </subcellularLocation>
</comment>
<comment type="catalytic activity">
    <reaction evidence="7">
        <text>shikimate + ATP = 3-phosphoshikimate + ADP + H(+)</text>
        <dbReference type="Rhea" id="RHEA:13121"/>
        <dbReference type="ChEBI" id="CHEBI:15378"/>
        <dbReference type="ChEBI" id="CHEBI:30616"/>
        <dbReference type="ChEBI" id="CHEBI:36208"/>
        <dbReference type="ChEBI" id="CHEBI:145989"/>
        <dbReference type="ChEBI" id="CHEBI:456216"/>
        <dbReference type="EC" id="2.7.1.71"/>
    </reaction>
</comment>
<evidence type="ECO:0000256" key="4">
    <source>
        <dbReference type="ARBA" id="ARBA00022777"/>
    </source>
</evidence>
<dbReference type="RefSeq" id="WP_201310196.1">
    <property type="nucleotide sequence ID" value="NZ_BLYI01000023.1"/>
</dbReference>
<dbReference type="Pfam" id="PF01202">
    <property type="entry name" value="SKI"/>
    <property type="match status" value="1"/>
</dbReference>
<dbReference type="PANTHER" id="PTHR21087">
    <property type="entry name" value="SHIKIMATE KINASE"/>
    <property type="match status" value="1"/>
</dbReference>
<evidence type="ECO:0000256" key="2">
    <source>
        <dbReference type="ARBA" id="ARBA00022679"/>
    </source>
</evidence>
<feature type="binding site" evidence="7">
    <location>
        <begin position="15"/>
        <end position="20"/>
    </location>
    <ligand>
        <name>ATP</name>
        <dbReference type="ChEBI" id="CHEBI:30616"/>
    </ligand>
</feature>
<evidence type="ECO:0000256" key="5">
    <source>
        <dbReference type="ARBA" id="ARBA00022840"/>
    </source>
</evidence>
<dbReference type="InterPro" id="IPR031322">
    <property type="entry name" value="Shikimate/glucono_kinase"/>
</dbReference>
<protein>
    <recommendedName>
        <fullName evidence="7">Shikimate kinase</fullName>
        <shortName evidence="7">SK</shortName>
        <ecNumber evidence="7">2.7.1.71</ecNumber>
    </recommendedName>
</protein>
<dbReference type="GO" id="GO:0000287">
    <property type="term" value="F:magnesium ion binding"/>
    <property type="evidence" value="ECO:0007669"/>
    <property type="project" value="UniProtKB-UniRule"/>
</dbReference>
<dbReference type="InterPro" id="IPR000623">
    <property type="entry name" value="Shikimate_kinase/TSH1"/>
</dbReference>
<dbReference type="Gene3D" id="3.40.50.300">
    <property type="entry name" value="P-loop containing nucleotide triphosphate hydrolases"/>
    <property type="match status" value="1"/>
</dbReference>
<feature type="binding site" evidence="7">
    <location>
        <position position="19"/>
    </location>
    <ligand>
        <name>Mg(2+)</name>
        <dbReference type="ChEBI" id="CHEBI:18420"/>
    </ligand>
</feature>
<evidence type="ECO:0000313" key="9">
    <source>
        <dbReference type="Proteomes" id="UP000613208"/>
    </source>
</evidence>
<keyword evidence="1 7" id="KW-0028">Amino-acid biosynthesis</keyword>
<dbReference type="PRINTS" id="PR01100">
    <property type="entry name" value="SHIKIMTKNASE"/>
</dbReference>
<keyword evidence="3 7" id="KW-0547">Nucleotide-binding</keyword>
<evidence type="ECO:0000256" key="7">
    <source>
        <dbReference type="HAMAP-Rule" id="MF_00109"/>
    </source>
</evidence>
<keyword evidence="6 7" id="KW-0057">Aromatic amino acid biosynthesis</keyword>
<keyword evidence="5 7" id="KW-0067">ATP-binding</keyword>
<dbReference type="GO" id="GO:0005524">
    <property type="term" value="F:ATP binding"/>
    <property type="evidence" value="ECO:0007669"/>
    <property type="project" value="UniProtKB-UniRule"/>
</dbReference>
<dbReference type="GO" id="GO:0009073">
    <property type="term" value="P:aromatic amino acid family biosynthetic process"/>
    <property type="evidence" value="ECO:0007669"/>
    <property type="project" value="UniProtKB-KW"/>
</dbReference>
<comment type="similarity">
    <text evidence="7">Belongs to the shikimate kinase family.</text>
</comment>
<comment type="caution">
    <text evidence="8">The sequence shown here is derived from an EMBL/GenBank/DDBJ whole genome shotgun (WGS) entry which is preliminary data.</text>
</comment>
<dbReference type="GO" id="GO:0005829">
    <property type="term" value="C:cytosol"/>
    <property type="evidence" value="ECO:0007669"/>
    <property type="project" value="TreeGrafter"/>
</dbReference>
<dbReference type="Proteomes" id="UP000613208">
    <property type="component" value="Unassembled WGS sequence"/>
</dbReference>
<keyword evidence="4 7" id="KW-0418">Kinase</keyword>
<organism evidence="8 9">
    <name type="scientific">Anaerostipes butyraticus</name>
    <dbReference type="NCBI Taxonomy" id="645466"/>
    <lineage>
        <taxon>Bacteria</taxon>
        <taxon>Bacillati</taxon>
        <taxon>Bacillota</taxon>
        <taxon>Clostridia</taxon>
        <taxon>Lachnospirales</taxon>
        <taxon>Lachnospiraceae</taxon>
        <taxon>Anaerostipes</taxon>
    </lineage>
</organism>
<dbReference type="CDD" id="cd00464">
    <property type="entry name" value="SK"/>
    <property type="match status" value="1"/>
</dbReference>